<dbReference type="AlphaFoldDB" id="A0A4Y8MQI7"/>
<dbReference type="InterPro" id="IPR000415">
    <property type="entry name" value="Nitroreductase-like"/>
</dbReference>
<proteinExistence type="inferred from homology"/>
<dbReference type="Gene3D" id="3.40.109.10">
    <property type="entry name" value="NADH Oxidase"/>
    <property type="match status" value="1"/>
</dbReference>
<dbReference type="CDD" id="cd02135">
    <property type="entry name" value="YdjA-like"/>
    <property type="match status" value="1"/>
</dbReference>
<evidence type="ECO:0000256" key="9">
    <source>
        <dbReference type="SAM" id="MobiDB-lite"/>
    </source>
</evidence>
<dbReference type="Proteomes" id="UP000297385">
    <property type="component" value="Unassembled WGS sequence"/>
</dbReference>
<evidence type="ECO:0000256" key="8">
    <source>
        <dbReference type="PIRSR" id="PIRSR000232-1"/>
    </source>
</evidence>
<dbReference type="Pfam" id="PF00881">
    <property type="entry name" value="Nitroreductase"/>
    <property type="match status" value="1"/>
</dbReference>
<reference evidence="11 12" key="1">
    <citation type="submission" date="2019-03" db="EMBL/GenBank/DDBJ databases">
        <title>Complete Genome Sequence of Paraburkholderia dipogonis ICMP 19430T, a Nitrogen-fixing Symbiont of the South African Invasive Legume Dipogon lignosus in New Zealand.</title>
        <authorList>
            <person name="De Meyer S.E."/>
        </authorList>
    </citation>
    <scope>NUCLEOTIDE SEQUENCE [LARGE SCALE GENOMIC DNA]</scope>
    <source>
        <strain evidence="11 12">ICMP 19430</strain>
    </source>
</reference>
<evidence type="ECO:0000256" key="4">
    <source>
        <dbReference type="ARBA" id="ARBA00022857"/>
    </source>
</evidence>
<feature type="domain" description="Nitroreductase" evidence="10">
    <location>
        <begin position="47"/>
        <end position="192"/>
    </location>
</feature>
<evidence type="ECO:0000256" key="1">
    <source>
        <dbReference type="ARBA" id="ARBA00007118"/>
    </source>
</evidence>
<feature type="binding site" description="in other chain" evidence="8">
    <location>
        <begin position="39"/>
        <end position="41"/>
    </location>
    <ligand>
        <name>FMN</name>
        <dbReference type="ChEBI" id="CHEBI:58210"/>
        <note>ligand shared between dimeric partners</note>
    </ligand>
</feature>
<evidence type="ECO:0000313" key="12">
    <source>
        <dbReference type="Proteomes" id="UP000297385"/>
    </source>
</evidence>
<dbReference type="RefSeq" id="WP_134460692.1">
    <property type="nucleotide sequence ID" value="NZ_JBHMFL010000058.1"/>
</dbReference>
<evidence type="ECO:0000313" key="11">
    <source>
        <dbReference type="EMBL" id="TFE39739.1"/>
    </source>
</evidence>
<dbReference type="PANTHER" id="PTHR43821">
    <property type="entry name" value="NAD(P)H NITROREDUCTASE YDJA-RELATED"/>
    <property type="match status" value="1"/>
</dbReference>
<protein>
    <recommendedName>
        <fullName evidence="7">Putative NAD(P)H nitroreductase</fullName>
        <ecNumber evidence="7">1.-.-.-</ecNumber>
    </recommendedName>
</protein>
<dbReference type="InterPro" id="IPR026021">
    <property type="entry name" value="YdjA-like"/>
</dbReference>
<evidence type="ECO:0000259" key="10">
    <source>
        <dbReference type="Pfam" id="PF00881"/>
    </source>
</evidence>
<evidence type="ECO:0000256" key="3">
    <source>
        <dbReference type="ARBA" id="ARBA00022643"/>
    </source>
</evidence>
<feature type="region of interest" description="Disordered" evidence="9">
    <location>
        <begin position="1"/>
        <end position="23"/>
    </location>
</feature>
<feature type="compositionally biased region" description="Polar residues" evidence="9">
    <location>
        <begin position="214"/>
        <end position="224"/>
    </location>
</feature>
<keyword evidence="4 7" id="KW-0521">NADP</keyword>
<feature type="binding site" evidence="8">
    <location>
        <position position="68"/>
    </location>
    <ligand>
        <name>FMN</name>
        <dbReference type="ChEBI" id="CHEBI:58210"/>
        <note>ligand shared between dimeric partners</note>
    </ligand>
</feature>
<evidence type="ECO:0000256" key="2">
    <source>
        <dbReference type="ARBA" id="ARBA00022630"/>
    </source>
</evidence>
<keyword evidence="6 7" id="KW-0520">NAD</keyword>
<feature type="region of interest" description="Disordered" evidence="9">
    <location>
        <begin position="196"/>
        <end position="224"/>
    </location>
</feature>
<evidence type="ECO:0000256" key="5">
    <source>
        <dbReference type="ARBA" id="ARBA00023002"/>
    </source>
</evidence>
<dbReference type="PANTHER" id="PTHR43821:SF1">
    <property type="entry name" value="NAD(P)H NITROREDUCTASE YDJA-RELATED"/>
    <property type="match status" value="1"/>
</dbReference>
<dbReference type="GO" id="GO:0016491">
    <property type="term" value="F:oxidoreductase activity"/>
    <property type="evidence" value="ECO:0007669"/>
    <property type="project" value="UniProtKB-UniRule"/>
</dbReference>
<keyword evidence="2 7" id="KW-0285">Flavoprotein</keyword>
<evidence type="ECO:0000256" key="7">
    <source>
        <dbReference type="PIRNR" id="PIRNR000232"/>
    </source>
</evidence>
<comment type="caution">
    <text evidence="11">The sequence shown here is derived from an EMBL/GenBank/DDBJ whole genome shotgun (WGS) entry which is preliminary data.</text>
</comment>
<dbReference type="GeneID" id="97305053"/>
<dbReference type="EMBL" id="SNVI01000002">
    <property type="protein sequence ID" value="TFE39739.1"/>
    <property type="molecule type" value="Genomic_DNA"/>
</dbReference>
<keyword evidence="5 7" id="KW-0560">Oxidoreductase</keyword>
<dbReference type="InterPro" id="IPR029479">
    <property type="entry name" value="Nitroreductase"/>
</dbReference>
<name>A0A4Y8MQI7_9BURK</name>
<gene>
    <name evidence="11" type="ORF">E2553_23315</name>
</gene>
<feature type="binding site" description="in other chain" evidence="8">
    <location>
        <begin position="162"/>
        <end position="164"/>
    </location>
    <ligand>
        <name>FMN</name>
        <dbReference type="ChEBI" id="CHEBI:58210"/>
        <note>ligand shared between dimeric partners</note>
    </ligand>
</feature>
<feature type="binding site" evidence="8">
    <location>
        <position position="64"/>
    </location>
    <ligand>
        <name>FMN</name>
        <dbReference type="ChEBI" id="CHEBI:58210"/>
        <note>ligand shared between dimeric partners</note>
    </ligand>
</feature>
<dbReference type="PIRSF" id="PIRSF000232">
    <property type="entry name" value="YdjA"/>
    <property type="match status" value="1"/>
</dbReference>
<comment type="cofactor">
    <cofactor evidence="8">
        <name>FMN</name>
        <dbReference type="ChEBI" id="CHEBI:58210"/>
    </cofactor>
    <text evidence="8">Binds 1 FMN per subunit.</text>
</comment>
<comment type="similarity">
    <text evidence="1 7">Belongs to the nitroreductase family.</text>
</comment>
<accession>A0A4Y8MQI7</accession>
<dbReference type="InterPro" id="IPR052530">
    <property type="entry name" value="NAD(P)H_nitroreductase"/>
</dbReference>
<dbReference type="SUPFAM" id="SSF55469">
    <property type="entry name" value="FMN-dependent nitroreductase-like"/>
    <property type="match status" value="1"/>
</dbReference>
<keyword evidence="3 7" id="KW-0288">FMN</keyword>
<organism evidence="11 12">
    <name type="scientific">Paraburkholderia dipogonis</name>
    <dbReference type="NCBI Taxonomy" id="1211383"/>
    <lineage>
        <taxon>Bacteria</taxon>
        <taxon>Pseudomonadati</taxon>
        <taxon>Pseudomonadota</taxon>
        <taxon>Betaproteobacteria</taxon>
        <taxon>Burkholderiales</taxon>
        <taxon>Burkholderiaceae</taxon>
        <taxon>Paraburkholderia</taxon>
    </lineage>
</organism>
<evidence type="ECO:0000256" key="6">
    <source>
        <dbReference type="ARBA" id="ARBA00023027"/>
    </source>
</evidence>
<dbReference type="EC" id="1.-.-.-" evidence="7"/>
<sequence>MTTLDISRPETESQRPAAVKPATVAGPEASAALDVLLSRQSQWPLTEPGPADAELDLIFDAALRAPDHGNLRPWRFVTIRGDARGSLGDLLVDLASARSPDEPRSAHAHRRQKAFAAPLVIALGAAISAHPKVPEIEQLLAAGAAAMNMLNAIHALGYGGFWSTGPDSYEARLHDALGFAPNERLLGFIFVGTPKTPGQAPTRPARSAHVREWQPTQATQPAQN</sequence>